<accession>Q2RPA3</accession>
<evidence type="ECO:0000313" key="5">
    <source>
        <dbReference type="Proteomes" id="UP000001929"/>
    </source>
</evidence>
<reference evidence="4 5" key="1">
    <citation type="journal article" date="2011" name="Stand. Genomic Sci.">
        <title>Complete genome sequence of Rhodospirillum rubrum type strain (S1).</title>
        <authorList>
            <person name="Munk A.C."/>
            <person name="Copeland A."/>
            <person name="Lucas S."/>
            <person name="Lapidus A."/>
            <person name="Del Rio T.G."/>
            <person name="Barry K."/>
            <person name="Detter J.C."/>
            <person name="Hammon N."/>
            <person name="Israni S."/>
            <person name="Pitluck S."/>
            <person name="Brettin T."/>
            <person name="Bruce D."/>
            <person name="Han C."/>
            <person name="Tapia R."/>
            <person name="Gilna P."/>
            <person name="Schmutz J."/>
            <person name="Larimer F."/>
            <person name="Land M."/>
            <person name="Kyrpides N.C."/>
            <person name="Mavromatis K."/>
            <person name="Richardson P."/>
            <person name="Rohde M."/>
            <person name="Goker M."/>
            <person name="Klenk H.P."/>
            <person name="Zhang Y."/>
            <person name="Roberts G.P."/>
            <person name="Reslewic S."/>
            <person name="Schwartz D.C."/>
        </authorList>
    </citation>
    <scope>NUCLEOTIDE SEQUENCE [LARGE SCALE GENOMIC DNA]</scope>
    <source>
        <strain evidence="5">ATCC 11170 / ATH 1.1.1 / DSM 467 / LMG 4362 / NCIMB 8255 / S1</strain>
    </source>
</reference>
<protein>
    <recommendedName>
        <fullName evidence="1">ATP synthase protein I</fullName>
    </recommendedName>
</protein>
<organism evidence="4 5">
    <name type="scientific">Rhodospirillum rubrum (strain ATCC 11170 / ATH 1.1.1 / DSM 467 / LMG 4362 / NCIMB 8255 / S1)</name>
    <dbReference type="NCBI Taxonomy" id="269796"/>
    <lineage>
        <taxon>Bacteria</taxon>
        <taxon>Pseudomonadati</taxon>
        <taxon>Pseudomonadota</taxon>
        <taxon>Alphaproteobacteria</taxon>
        <taxon>Rhodospirillales</taxon>
        <taxon>Rhodospirillaceae</taxon>
        <taxon>Rhodospirillum</taxon>
    </lineage>
</organism>
<dbReference type="EnsemblBacteria" id="ABC24042">
    <property type="protein sequence ID" value="ABC24042"/>
    <property type="gene ID" value="Rru_A3247"/>
</dbReference>
<comment type="similarity">
    <text evidence="1">Belongs to the bacterial AtpI family.</text>
</comment>
<comment type="function">
    <text evidence="1">A possible function for this protein is to guide the assembly of the membrane sector of the ATPase enzyme complex.</text>
</comment>
<dbReference type="EMBL" id="CP000230">
    <property type="protein sequence ID" value="ABC24042.1"/>
    <property type="molecule type" value="Genomic_DNA"/>
</dbReference>
<dbReference type="InterPro" id="IPR016989">
    <property type="entry name" value="Atp1_alphaprobac"/>
</dbReference>
<keyword evidence="1" id="KW-0375">Hydrogen ion transport</keyword>
<dbReference type="Pfam" id="PF09527">
    <property type="entry name" value="ATPase_gene1"/>
    <property type="match status" value="1"/>
</dbReference>
<dbReference type="InterPro" id="IPR032820">
    <property type="entry name" value="ATPase_put"/>
</dbReference>
<feature type="transmembrane region" description="Helical" evidence="3">
    <location>
        <begin position="73"/>
        <end position="94"/>
    </location>
</feature>
<keyword evidence="1" id="KW-0406">Ion transport</keyword>
<feature type="region of interest" description="Disordered" evidence="2">
    <location>
        <begin position="1"/>
        <end position="38"/>
    </location>
</feature>
<dbReference type="AlphaFoldDB" id="Q2RPA3"/>
<proteinExistence type="inferred from homology"/>
<dbReference type="KEGG" id="rru:Rru_A3247"/>
<name>Q2RPA3_RHORT</name>
<dbReference type="eggNOG" id="COG5336">
    <property type="taxonomic scope" value="Bacteria"/>
</dbReference>
<sequence>MTDRDTPPSLEDISRRLTEAKGGADGAEADGAGSSGPARASGLGIGMRISIELVTTIAVGGAIGYGLDSWLGTSPLAMVVFLVLGGAAGVMNAYRVVKGLDDSVGLGRAIERKEKAEGNKDRA</sequence>
<dbReference type="Proteomes" id="UP000001929">
    <property type="component" value="Chromosome"/>
</dbReference>
<feature type="transmembrane region" description="Helical" evidence="3">
    <location>
        <begin position="49"/>
        <end position="67"/>
    </location>
</feature>
<keyword evidence="3" id="KW-0812">Transmembrane</keyword>
<evidence type="ECO:0000313" key="4">
    <source>
        <dbReference type="EMBL" id="ABC24042.1"/>
    </source>
</evidence>
<evidence type="ECO:0000256" key="1">
    <source>
        <dbReference type="PIRNR" id="PIRNR032126"/>
    </source>
</evidence>
<dbReference type="STRING" id="269796.Rru_A3247"/>
<keyword evidence="1" id="KW-0813">Transport</keyword>
<dbReference type="HOGENOM" id="CLU_137927_0_2_5"/>
<gene>
    <name evidence="4" type="ordered locus">Rru_A3247</name>
</gene>
<dbReference type="PIRSF" id="PIRSF032126">
    <property type="entry name" value="F0F1_ATP_synthase_subunit_I"/>
    <property type="match status" value="1"/>
</dbReference>
<keyword evidence="3" id="KW-1133">Transmembrane helix</keyword>
<keyword evidence="5" id="KW-1185">Reference proteome</keyword>
<dbReference type="GO" id="GO:0045259">
    <property type="term" value="C:proton-transporting ATP synthase complex"/>
    <property type="evidence" value="ECO:0007669"/>
    <property type="project" value="UniProtKB-UniRule"/>
</dbReference>
<dbReference type="PATRIC" id="fig|269796.9.peg.3361"/>
<feature type="compositionally biased region" description="Low complexity" evidence="2">
    <location>
        <begin position="29"/>
        <end position="38"/>
    </location>
</feature>
<evidence type="ECO:0000256" key="3">
    <source>
        <dbReference type="SAM" id="Phobius"/>
    </source>
</evidence>
<dbReference type="GO" id="GO:1902600">
    <property type="term" value="P:proton transmembrane transport"/>
    <property type="evidence" value="ECO:0007669"/>
    <property type="project" value="UniProtKB-KW"/>
</dbReference>
<feature type="compositionally biased region" description="Basic and acidic residues" evidence="2">
    <location>
        <begin position="1"/>
        <end position="19"/>
    </location>
</feature>
<keyword evidence="1 3" id="KW-0472">Membrane</keyword>
<evidence type="ECO:0000256" key="2">
    <source>
        <dbReference type="SAM" id="MobiDB-lite"/>
    </source>
</evidence>
<dbReference type="RefSeq" id="WP_011390995.1">
    <property type="nucleotide sequence ID" value="NC_007643.1"/>
</dbReference>